<dbReference type="InterPro" id="IPR051939">
    <property type="entry name" value="Glycosyltr_41/O-GlcNAc_trsf"/>
</dbReference>
<evidence type="ECO:0000256" key="2">
    <source>
        <dbReference type="ARBA" id="ARBA00005386"/>
    </source>
</evidence>
<feature type="repeat" description="TPR" evidence="8">
    <location>
        <begin position="510"/>
        <end position="543"/>
    </location>
</feature>
<comment type="similarity">
    <text evidence="2">Belongs to the glycosyltransferase 41 family. O-GlcNAc transferase subfamily.</text>
</comment>
<dbReference type="PROSITE" id="PS50005">
    <property type="entry name" value="TPR"/>
    <property type="match status" value="2"/>
</dbReference>
<keyword evidence="7 8" id="KW-0802">TPR repeat</keyword>
<evidence type="ECO:0000256" key="1">
    <source>
        <dbReference type="ARBA" id="ARBA00004922"/>
    </source>
</evidence>
<dbReference type="Proteomes" id="UP000185151">
    <property type="component" value="Unassembled WGS sequence"/>
</dbReference>
<evidence type="ECO:0000313" key="12">
    <source>
        <dbReference type="Proteomes" id="UP000185151"/>
    </source>
</evidence>
<evidence type="ECO:0000259" key="10">
    <source>
        <dbReference type="Pfam" id="PF13844"/>
    </source>
</evidence>
<name>A0A1N6L7G0_9BURK</name>
<dbReference type="InterPro" id="IPR029489">
    <property type="entry name" value="OGT/SEC/SPY_C"/>
</dbReference>
<dbReference type="GO" id="GO:0097363">
    <property type="term" value="F:protein O-acetylglucosaminyltransferase activity"/>
    <property type="evidence" value="ECO:0007669"/>
    <property type="project" value="UniProtKB-EC"/>
</dbReference>
<evidence type="ECO:0000256" key="4">
    <source>
        <dbReference type="ARBA" id="ARBA00022676"/>
    </source>
</evidence>
<keyword evidence="6" id="KW-0677">Repeat</keyword>
<protein>
    <recommendedName>
        <fullName evidence="3">protein O-GlcNAc transferase</fullName>
        <ecNumber evidence="3">2.4.1.255</ecNumber>
    </recommendedName>
</protein>
<dbReference type="SMART" id="SM00028">
    <property type="entry name" value="TPR"/>
    <property type="match status" value="8"/>
</dbReference>
<accession>A0A1N6L7G0</accession>
<dbReference type="AlphaFoldDB" id="A0A1N6L7G0"/>
<dbReference type="Gene3D" id="3.40.50.11380">
    <property type="match status" value="1"/>
</dbReference>
<feature type="region of interest" description="Disordered" evidence="9">
    <location>
        <begin position="339"/>
        <end position="367"/>
    </location>
</feature>
<evidence type="ECO:0000256" key="5">
    <source>
        <dbReference type="ARBA" id="ARBA00022679"/>
    </source>
</evidence>
<evidence type="ECO:0000256" key="8">
    <source>
        <dbReference type="PROSITE-ProRule" id="PRU00339"/>
    </source>
</evidence>
<dbReference type="EC" id="2.4.1.255" evidence="3"/>
<sequence length="972" mass="107398">MTTDADLHHAVSHHQAQRFPEAEQLYRAILLSEPEHPDANHNLGILTLQTREISEGLPFLKAAVASSPERAEYWAVYIEALVLAGQLDEAQRVHEQGLQQGLSLAPVSPLTAPDSIPADSIPAVTPQDEPGAGELSALADEFVATVETLSAKGLHDSAEALARQMTETFPDHAYGWVILVHAYLRRGDLAGALVPLEQATNLLPQDAELRRHLGAAEAMRDALALDERGDFREAGKLYQAVLGVYPEHPDANHKLGVIGIRILQPDAAIPYLERALGSDPNQLQYWANYIDALLQSGQLKAAWIALEMAQQRGLAGPAIEKLIGIMTVVSTQPTNKVARTELPQAPSPNPTQPEKSTDSAPKAARRGAVTAKLDQAQINALGALFNNGRVEEAIVSAREMTQDFPDQGFGWKVLVVALHRLGRYDEALEHLPSAQRIWPNDIDVLQIMASVLESKGRHAEAEVACRRLLELSPNRAEGFRILSIILQATGRLDEAEQTGRRAMELDPNSSYAPCTLGVTLMQQGRLLEGIAMFRRALEIDENFEMAYNNLVFCMTHSEESPPAEVFAESRRFAERFETPLKPNWPPHTNSRDPDRKLRIGFISGDFCRHAVASFLEPVLTHLSVDPNLSLHAYSNTYLYDSTSERLRELFGQWRTVVGVPDEQIAEMVRADGIDILVDLAGHTAHNRLLTLARKPAPVQATWIGYPGTTGLDAVDYFLADRHWVPSGQFSSQFTEKIAYLPAVAPFEADKLCPPVNGLPALRNGYITFGSFNRMDKLRRDVIALWARVLREVPNSRMVIGAMPRDGSLGELVEWFAEEGIVRERLDFHARSSVPVYLQTHHHVDFCLDSFPFSGLTTALHSLWMGVPTLTLPGQTVPGRSGLTAMSHVGLEAFVAHDPDDYVRRAAHLATDLQSLAALRANMRARCERSPMFRADVVADSVTRALRTMWRRWCEGLPAESFEVPEVAEEVSA</sequence>
<dbReference type="InterPro" id="IPR011990">
    <property type="entry name" value="TPR-like_helical_dom_sf"/>
</dbReference>
<dbReference type="Pfam" id="PF13432">
    <property type="entry name" value="TPR_16"/>
    <property type="match status" value="4"/>
</dbReference>
<reference evidence="11 12" key="1">
    <citation type="submission" date="2016-11" db="EMBL/GenBank/DDBJ databases">
        <authorList>
            <person name="Jaros S."/>
            <person name="Januszkiewicz K."/>
            <person name="Wedrychowicz H."/>
        </authorList>
    </citation>
    <scope>NUCLEOTIDE SEQUENCE [LARGE SCALE GENOMIC DNA]</scope>
    <source>
        <strain evidence="11 12">GAS95</strain>
    </source>
</reference>
<dbReference type="PANTHER" id="PTHR44835">
    <property type="entry name" value="UDP-N-ACETYLGLUCOSAMINE--PEPTIDE N-ACETYLGLUCOSAMINYLTRANSFERASE SPINDLY-RELATED"/>
    <property type="match status" value="1"/>
</dbReference>
<evidence type="ECO:0000313" key="11">
    <source>
        <dbReference type="EMBL" id="SIO64703.1"/>
    </source>
</evidence>
<comment type="pathway">
    <text evidence="1">Protein modification; protein glycosylation.</text>
</comment>
<feature type="domain" description="O-GlcNAc transferase C-terminal" evidence="10">
    <location>
        <begin position="584"/>
        <end position="742"/>
    </location>
</feature>
<dbReference type="EMBL" id="FSRU01000002">
    <property type="protein sequence ID" value="SIO64703.1"/>
    <property type="molecule type" value="Genomic_DNA"/>
</dbReference>
<dbReference type="Pfam" id="PF13181">
    <property type="entry name" value="TPR_8"/>
    <property type="match status" value="1"/>
</dbReference>
<dbReference type="PANTHER" id="PTHR44835:SF1">
    <property type="entry name" value="PROTEIN O-GLCNAC TRANSFERASE"/>
    <property type="match status" value="1"/>
</dbReference>
<evidence type="ECO:0000256" key="7">
    <source>
        <dbReference type="ARBA" id="ARBA00022803"/>
    </source>
</evidence>
<dbReference type="Gene3D" id="3.40.50.2000">
    <property type="entry name" value="Glycogen Phosphorylase B"/>
    <property type="match status" value="1"/>
</dbReference>
<gene>
    <name evidence="11" type="ORF">SAMN05444165_6465</name>
</gene>
<proteinExistence type="inferred from homology"/>
<evidence type="ECO:0000256" key="9">
    <source>
        <dbReference type="SAM" id="MobiDB-lite"/>
    </source>
</evidence>
<dbReference type="SUPFAM" id="SSF48452">
    <property type="entry name" value="TPR-like"/>
    <property type="match status" value="3"/>
</dbReference>
<feature type="repeat" description="TPR" evidence="8">
    <location>
        <begin position="476"/>
        <end position="509"/>
    </location>
</feature>
<evidence type="ECO:0000256" key="6">
    <source>
        <dbReference type="ARBA" id="ARBA00022737"/>
    </source>
</evidence>
<evidence type="ECO:0000256" key="3">
    <source>
        <dbReference type="ARBA" id="ARBA00011970"/>
    </source>
</evidence>
<keyword evidence="4" id="KW-0328">Glycosyltransferase</keyword>
<keyword evidence="5 11" id="KW-0808">Transferase</keyword>
<organism evidence="11 12">
    <name type="scientific">Paraburkholderia phenazinium</name>
    <dbReference type="NCBI Taxonomy" id="60549"/>
    <lineage>
        <taxon>Bacteria</taxon>
        <taxon>Pseudomonadati</taxon>
        <taxon>Pseudomonadota</taxon>
        <taxon>Betaproteobacteria</taxon>
        <taxon>Burkholderiales</taxon>
        <taxon>Burkholderiaceae</taxon>
        <taxon>Paraburkholderia</taxon>
    </lineage>
</organism>
<dbReference type="Gene3D" id="1.25.40.10">
    <property type="entry name" value="Tetratricopeptide repeat domain"/>
    <property type="match status" value="3"/>
</dbReference>
<dbReference type="InterPro" id="IPR019734">
    <property type="entry name" value="TPR_rpt"/>
</dbReference>
<feature type="domain" description="O-GlcNAc transferase C-terminal" evidence="10">
    <location>
        <begin position="762"/>
        <end position="935"/>
    </location>
</feature>
<keyword evidence="12" id="KW-1185">Reference proteome</keyword>
<dbReference type="Pfam" id="PF13844">
    <property type="entry name" value="Glyco_transf_41"/>
    <property type="match status" value="2"/>
</dbReference>